<dbReference type="PANTHER" id="PTHR42930">
    <property type="entry name" value="PHOSPHATE-SPECIFIC TRANSPORT SYSTEM ACCESSORY PROTEIN PHOU"/>
    <property type="match status" value="1"/>
</dbReference>
<dbReference type="GO" id="GO:0030643">
    <property type="term" value="P:intracellular phosphate ion homeostasis"/>
    <property type="evidence" value="ECO:0007669"/>
    <property type="project" value="InterPro"/>
</dbReference>
<organism evidence="2">
    <name type="scientific">bioreactor metagenome</name>
    <dbReference type="NCBI Taxonomy" id="1076179"/>
    <lineage>
        <taxon>unclassified sequences</taxon>
        <taxon>metagenomes</taxon>
        <taxon>ecological metagenomes</taxon>
    </lineage>
</organism>
<comment type="caution">
    <text evidence="2">The sequence shown here is derived from an EMBL/GenBank/DDBJ whole genome shotgun (WGS) entry which is preliminary data.</text>
</comment>
<dbReference type="Pfam" id="PF01895">
    <property type="entry name" value="PhoU"/>
    <property type="match status" value="1"/>
</dbReference>
<proteinExistence type="predicted"/>
<dbReference type="PANTHER" id="PTHR42930:SF3">
    <property type="entry name" value="PHOSPHATE-SPECIFIC TRANSPORT SYSTEM ACCESSORY PROTEIN PHOU"/>
    <property type="match status" value="1"/>
</dbReference>
<reference evidence="2" key="1">
    <citation type="submission" date="2019-08" db="EMBL/GenBank/DDBJ databases">
        <authorList>
            <person name="Kucharzyk K."/>
            <person name="Murdoch R.W."/>
            <person name="Higgins S."/>
            <person name="Loffler F."/>
        </authorList>
    </citation>
    <scope>NUCLEOTIDE SEQUENCE</scope>
</reference>
<dbReference type="AlphaFoldDB" id="A0A645EB83"/>
<feature type="domain" description="PhoU" evidence="1">
    <location>
        <begin position="1"/>
        <end position="76"/>
    </location>
</feature>
<gene>
    <name evidence="2" type="primary">phoU_34</name>
    <name evidence="2" type="ORF">SDC9_145779</name>
</gene>
<dbReference type="InterPro" id="IPR038078">
    <property type="entry name" value="PhoU-like_sf"/>
</dbReference>
<dbReference type="InterPro" id="IPR028366">
    <property type="entry name" value="PhoU"/>
</dbReference>
<protein>
    <submittedName>
        <fullName evidence="2">Phosphate-specific transport system accessory protein PhoU</fullName>
    </submittedName>
</protein>
<evidence type="ECO:0000313" key="2">
    <source>
        <dbReference type="EMBL" id="MPM98591.1"/>
    </source>
</evidence>
<dbReference type="SUPFAM" id="SSF109755">
    <property type="entry name" value="PhoU-like"/>
    <property type="match status" value="1"/>
</dbReference>
<accession>A0A645EB83</accession>
<name>A0A645EB83_9ZZZZ</name>
<dbReference type="InterPro" id="IPR026022">
    <property type="entry name" value="PhoU_dom"/>
</dbReference>
<dbReference type="Gene3D" id="1.20.58.220">
    <property type="entry name" value="Phosphate transport system protein phou homolog 2, domain 2"/>
    <property type="match status" value="1"/>
</dbReference>
<dbReference type="GO" id="GO:0045936">
    <property type="term" value="P:negative regulation of phosphate metabolic process"/>
    <property type="evidence" value="ECO:0007669"/>
    <property type="project" value="InterPro"/>
</dbReference>
<evidence type="ECO:0000259" key="1">
    <source>
        <dbReference type="Pfam" id="PF01895"/>
    </source>
</evidence>
<dbReference type="EMBL" id="VSSQ01044736">
    <property type="protein sequence ID" value="MPM98591.1"/>
    <property type="molecule type" value="Genomic_DNA"/>
</dbReference>
<sequence>MLTESIDSYVNGDLALVKTVLVYDDVVDDLFSKVKGELIEQIVQDSRLAGDCLDLLMIAKYFERIGDHAQNIAEWVLYSITGSRSWGEGEGTQ</sequence>